<dbReference type="CDD" id="cd00009">
    <property type="entry name" value="AAA"/>
    <property type="match status" value="1"/>
</dbReference>
<dbReference type="InterPro" id="IPR025943">
    <property type="entry name" value="Sigma_54_int_dom_ATP-bd_2"/>
</dbReference>
<dbReference type="InterPro" id="IPR011006">
    <property type="entry name" value="CheY-like_superfamily"/>
</dbReference>
<gene>
    <name evidence="9" type="ORF">EVJ46_08755</name>
</gene>
<dbReference type="GO" id="GO:0005524">
    <property type="term" value="F:ATP binding"/>
    <property type="evidence" value="ECO:0007669"/>
    <property type="project" value="UniProtKB-KW"/>
</dbReference>
<evidence type="ECO:0000259" key="8">
    <source>
        <dbReference type="PROSITE" id="PS50110"/>
    </source>
</evidence>
<evidence type="ECO:0000256" key="4">
    <source>
        <dbReference type="ARBA" id="ARBA00023125"/>
    </source>
</evidence>
<feature type="domain" description="Response regulatory" evidence="8">
    <location>
        <begin position="8"/>
        <end position="135"/>
    </location>
</feature>
<name>A0A519BEC1_ACIG2</name>
<dbReference type="SUPFAM" id="SSF52540">
    <property type="entry name" value="P-loop containing nucleoside triphosphate hydrolases"/>
    <property type="match status" value="1"/>
</dbReference>
<dbReference type="GO" id="GO:0003677">
    <property type="term" value="F:DNA binding"/>
    <property type="evidence" value="ECO:0007669"/>
    <property type="project" value="UniProtKB-KW"/>
</dbReference>
<dbReference type="InterPro" id="IPR025944">
    <property type="entry name" value="Sigma_54_int_dom_CS"/>
</dbReference>
<evidence type="ECO:0000259" key="7">
    <source>
        <dbReference type="PROSITE" id="PS50045"/>
    </source>
</evidence>
<reference evidence="9 10" key="1">
    <citation type="journal article" date="2019" name="ISME J.">
        <title>Insights into ecological role of a new deltaproteobacterial order Candidatus Acidulodesulfobacterales by metagenomics and metatranscriptomics.</title>
        <authorList>
            <person name="Tan S."/>
            <person name="Liu J."/>
            <person name="Fang Y."/>
            <person name="Hedlund B.P."/>
            <person name="Lian Z.H."/>
            <person name="Huang L.Y."/>
            <person name="Li J.T."/>
            <person name="Huang L.N."/>
            <person name="Li W.J."/>
            <person name="Jiang H.C."/>
            <person name="Dong H.L."/>
            <person name="Shu W.S."/>
        </authorList>
    </citation>
    <scope>NUCLEOTIDE SEQUENCE [LARGE SCALE GENOMIC DNA]</scope>
    <source>
        <strain evidence="9">AP2</strain>
    </source>
</reference>
<sequence>MSIKNGKKILIIDDEKSVLDSLEILLKYEGYEITALLSAREALKLIADNTDSTFNLIISDISMPDISGIDFLCQFKDLYLKNINYSYTAHLLPVILMTAYSDVKTAVNALKEGAFDYLIKPFDTDEFKITVKKAVEYFSVYDELNNLKNKLVDNDRLRGNIVGDSAAISKIITEVNIFAKSFSTMLITGESGTGKELAAKLAHDIYFNKRSDGKHGGEFVPVNLSAIPENLIESELFGYTKGAFTGANYDKKGILEYADKGTLFLDEIGDLPMSVQVKLLRVLQEKTFRKIGSNKEYSLDIRFIAATNKDLNELIRRGEFREDLFFRLNAIHIEMPPLRKHKEDIPLLVSYFIGNYSKKLNKNIAFINQNAVSILADYDYPGNIRELENLIERACIYCRTEEITENCLPDSIKKKSNNIISKINETTYEDILKKIIFVFNEINAKNKISLEKFIDDIEKNIIIDRMENKKQSKKLLAKELGLSARSLRYIVSKIADRG</sequence>
<dbReference type="GO" id="GO:0000160">
    <property type="term" value="P:phosphorelay signal transduction system"/>
    <property type="evidence" value="ECO:0007669"/>
    <property type="project" value="InterPro"/>
</dbReference>
<dbReference type="PANTHER" id="PTHR32071">
    <property type="entry name" value="TRANSCRIPTIONAL REGULATORY PROTEIN"/>
    <property type="match status" value="1"/>
</dbReference>
<dbReference type="PROSITE" id="PS00676">
    <property type="entry name" value="SIGMA54_INTERACT_2"/>
    <property type="match status" value="1"/>
</dbReference>
<dbReference type="PROSITE" id="PS00688">
    <property type="entry name" value="SIGMA54_INTERACT_3"/>
    <property type="match status" value="1"/>
</dbReference>
<keyword evidence="4" id="KW-0238">DNA-binding</keyword>
<feature type="domain" description="Sigma-54 factor interaction" evidence="7">
    <location>
        <begin position="161"/>
        <end position="396"/>
    </location>
</feature>
<dbReference type="Proteomes" id="UP000316562">
    <property type="component" value="Unassembled WGS sequence"/>
</dbReference>
<dbReference type="SUPFAM" id="SSF52172">
    <property type="entry name" value="CheY-like"/>
    <property type="match status" value="1"/>
</dbReference>
<dbReference type="SMART" id="SM00448">
    <property type="entry name" value="REC"/>
    <property type="match status" value="1"/>
</dbReference>
<keyword evidence="3" id="KW-0805">Transcription regulation</keyword>
<dbReference type="FunFam" id="3.40.50.300:FF:000006">
    <property type="entry name" value="DNA-binding transcriptional regulator NtrC"/>
    <property type="match status" value="1"/>
</dbReference>
<dbReference type="GO" id="GO:0006355">
    <property type="term" value="P:regulation of DNA-templated transcription"/>
    <property type="evidence" value="ECO:0007669"/>
    <property type="project" value="InterPro"/>
</dbReference>
<dbReference type="EMBL" id="SGBC01000004">
    <property type="protein sequence ID" value="RZD15613.1"/>
    <property type="molecule type" value="Genomic_DNA"/>
</dbReference>
<accession>A0A519BEC1</accession>
<feature type="modified residue" description="4-aspartylphosphate" evidence="6">
    <location>
        <position position="60"/>
    </location>
</feature>
<dbReference type="AlphaFoldDB" id="A0A519BEC1"/>
<dbReference type="InterPro" id="IPR058031">
    <property type="entry name" value="AAA_lid_NorR"/>
</dbReference>
<dbReference type="InterPro" id="IPR002078">
    <property type="entry name" value="Sigma_54_int"/>
</dbReference>
<proteinExistence type="predicted"/>
<keyword evidence="2" id="KW-0067">ATP-binding</keyword>
<keyword evidence="1" id="KW-0547">Nucleotide-binding</keyword>
<dbReference type="Gene3D" id="3.40.50.300">
    <property type="entry name" value="P-loop containing nucleotide triphosphate hydrolases"/>
    <property type="match status" value="1"/>
</dbReference>
<dbReference type="InterPro" id="IPR003593">
    <property type="entry name" value="AAA+_ATPase"/>
</dbReference>
<keyword evidence="5" id="KW-0804">Transcription</keyword>
<evidence type="ECO:0000256" key="3">
    <source>
        <dbReference type="ARBA" id="ARBA00023015"/>
    </source>
</evidence>
<dbReference type="PROSITE" id="PS50045">
    <property type="entry name" value="SIGMA54_INTERACT_4"/>
    <property type="match status" value="1"/>
</dbReference>
<protein>
    <submittedName>
        <fullName evidence="9">Sigma-54-dependent Fis family transcriptional regulator</fullName>
    </submittedName>
</protein>
<comment type="caution">
    <text evidence="9">The sequence shown here is derived from an EMBL/GenBank/DDBJ whole genome shotgun (WGS) entry which is preliminary data.</text>
</comment>
<dbReference type="InterPro" id="IPR027417">
    <property type="entry name" value="P-loop_NTPase"/>
</dbReference>
<evidence type="ECO:0000256" key="5">
    <source>
        <dbReference type="ARBA" id="ARBA00023163"/>
    </source>
</evidence>
<keyword evidence="6" id="KW-0597">Phosphoprotein</keyword>
<dbReference type="Pfam" id="PF00072">
    <property type="entry name" value="Response_reg"/>
    <property type="match status" value="1"/>
</dbReference>
<dbReference type="PROSITE" id="PS50110">
    <property type="entry name" value="RESPONSE_REGULATORY"/>
    <property type="match status" value="1"/>
</dbReference>
<dbReference type="Pfam" id="PF25601">
    <property type="entry name" value="AAA_lid_14"/>
    <property type="match status" value="1"/>
</dbReference>
<dbReference type="SMART" id="SM00382">
    <property type="entry name" value="AAA"/>
    <property type="match status" value="1"/>
</dbReference>
<dbReference type="InterPro" id="IPR001789">
    <property type="entry name" value="Sig_transdc_resp-reg_receiver"/>
</dbReference>
<evidence type="ECO:0000256" key="2">
    <source>
        <dbReference type="ARBA" id="ARBA00022840"/>
    </source>
</evidence>
<dbReference type="Gene3D" id="3.40.50.2300">
    <property type="match status" value="1"/>
</dbReference>
<dbReference type="Pfam" id="PF00158">
    <property type="entry name" value="Sigma54_activat"/>
    <property type="match status" value="1"/>
</dbReference>
<organism evidence="9 10">
    <name type="scientific">Acididesulfobacter guangdongensis</name>
    <dbReference type="NCBI Taxonomy" id="2597225"/>
    <lineage>
        <taxon>Bacteria</taxon>
        <taxon>Deltaproteobacteria</taxon>
        <taxon>Candidatus Acidulodesulfobacterales</taxon>
        <taxon>Candidatus Acididesulfobacter</taxon>
    </lineage>
</organism>
<evidence type="ECO:0000313" key="9">
    <source>
        <dbReference type="EMBL" id="RZD15613.1"/>
    </source>
</evidence>
<evidence type="ECO:0000313" key="10">
    <source>
        <dbReference type="Proteomes" id="UP000316562"/>
    </source>
</evidence>
<evidence type="ECO:0000256" key="1">
    <source>
        <dbReference type="ARBA" id="ARBA00022741"/>
    </source>
</evidence>
<dbReference type="PANTHER" id="PTHR32071:SF57">
    <property type="entry name" value="C4-DICARBOXYLATE TRANSPORT TRANSCRIPTIONAL REGULATORY PROTEIN DCTD"/>
    <property type="match status" value="1"/>
</dbReference>
<evidence type="ECO:0000256" key="6">
    <source>
        <dbReference type="PROSITE-ProRule" id="PRU00169"/>
    </source>
</evidence>
<dbReference type="Gene3D" id="1.10.8.60">
    <property type="match status" value="1"/>
</dbReference>